<dbReference type="EMBL" id="MCXM01000023">
    <property type="protein sequence ID" value="PMK45051.1"/>
    <property type="molecule type" value="Genomic_DNA"/>
</dbReference>
<comment type="caution">
    <text evidence="1">The sequence shown here is derived from an EMBL/GenBank/DDBJ whole genome shotgun (WGS) entry which is preliminary data.</text>
</comment>
<sequence length="61" mass="6968">MHTSFSLDASIGGNRVRHEDAYRYALGQTVIVDGREFKRHRTLDLVAISEHAEYIGEMYSP</sequence>
<reference key="1">
    <citation type="submission" date="2016-07" db="EMBL/GenBank/DDBJ databases">
        <title>Nontailed viruses are major unrecognized killers of bacteria in the ocean.</title>
        <authorList>
            <person name="Kauffman K."/>
            <person name="Hussain F."/>
            <person name="Yang J."/>
            <person name="Arevalo P."/>
            <person name="Brown J."/>
            <person name="Cutler M."/>
            <person name="Kelly L."/>
            <person name="Polz M.F."/>
        </authorList>
    </citation>
    <scope>NUCLEOTIDE SEQUENCE [LARGE SCALE GENOMIC DNA]</scope>
    <source>
        <strain>10N.261.52.F7</strain>
    </source>
</reference>
<evidence type="ECO:0000313" key="1">
    <source>
        <dbReference type="EMBL" id="PMK45051.1"/>
    </source>
</evidence>
<dbReference type="Pfam" id="PF12228">
    <property type="entry name" value="DUF3604"/>
    <property type="match status" value="1"/>
</dbReference>
<organism evidence="1">
    <name type="scientific">Vibrio lentus</name>
    <dbReference type="NCBI Taxonomy" id="136468"/>
    <lineage>
        <taxon>Bacteria</taxon>
        <taxon>Pseudomonadati</taxon>
        <taxon>Pseudomonadota</taxon>
        <taxon>Gammaproteobacteria</taxon>
        <taxon>Vibrionales</taxon>
        <taxon>Vibrionaceae</taxon>
        <taxon>Vibrio</taxon>
    </lineage>
</organism>
<reference evidence="1" key="3">
    <citation type="journal article" date="2018" name="Nature">
        <title>A major lineage of non-tailed dsDNA viruses as unrecognized killers of marine bacteria.</title>
        <authorList>
            <person name="Kauffman K.M."/>
            <person name="Hussain F.A."/>
            <person name="Yang J."/>
            <person name="Arevalo P."/>
            <person name="Brown J.M."/>
            <person name="Chang W.K."/>
            <person name="VanInsberghe D."/>
            <person name="Elsherbini J."/>
            <person name="Sharma R.S."/>
            <person name="Cutler M.B."/>
            <person name="Kelly L."/>
            <person name="Polz M.F."/>
        </authorList>
    </citation>
    <scope>NUCLEOTIDE SEQUENCE</scope>
    <source>
        <strain evidence="1">10N.261.52.F7</strain>
    </source>
</reference>
<accession>A0AB36XIU6</accession>
<proteinExistence type="predicted"/>
<name>A0AB36XIU6_9VIBR</name>
<reference evidence="1" key="2">
    <citation type="submission" date="2016-07" db="EMBL/GenBank/DDBJ databases">
        <authorList>
            <person name="Kauffman K."/>
            <person name="Arevalo P."/>
            <person name="Polz M.F."/>
        </authorList>
    </citation>
    <scope>NUCLEOTIDE SEQUENCE</scope>
    <source>
        <strain evidence="1">10N.261.52.F7</strain>
    </source>
</reference>
<dbReference type="AlphaFoldDB" id="A0AB36XIU6"/>
<dbReference type="InterPro" id="IPR022028">
    <property type="entry name" value="DUF3604"/>
</dbReference>
<protein>
    <submittedName>
        <fullName evidence="1">Uncharacterized protein</fullName>
    </submittedName>
</protein>
<gene>
    <name evidence="1" type="ORF">BCT99_23940</name>
</gene>